<dbReference type="HAMAP" id="MF_00061">
    <property type="entry name" value="IspE"/>
    <property type="match status" value="1"/>
</dbReference>
<dbReference type="Pfam" id="PF00288">
    <property type="entry name" value="GHMP_kinases_N"/>
    <property type="match status" value="1"/>
</dbReference>
<comment type="caution">
    <text evidence="12">The sequence shown here is derived from an EMBL/GenBank/DDBJ whole genome shotgun (WGS) entry which is preliminary data.</text>
</comment>
<evidence type="ECO:0000256" key="9">
    <source>
        <dbReference type="HAMAP-Rule" id="MF_00061"/>
    </source>
</evidence>
<feature type="domain" description="GHMP kinase C-terminal" evidence="11">
    <location>
        <begin position="198"/>
        <end position="269"/>
    </location>
</feature>
<evidence type="ECO:0000256" key="4">
    <source>
        <dbReference type="ARBA" id="ARBA00022679"/>
    </source>
</evidence>
<evidence type="ECO:0000256" key="6">
    <source>
        <dbReference type="ARBA" id="ARBA00022777"/>
    </source>
</evidence>
<evidence type="ECO:0000256" key="7">
    <source>
        <dbReference type="ARBA" id="ARBA00022840"/>
    </source>
</evidence>
<sequence>MILNAHGKINLSLDITGRREDGYHYVSMVMQSVALCDVVSVDKNSSGAVFVKLDNPEVPDGQENLAYKACELMISQFCLNCGFDVFIQKHIPVAGGMAGGSTDAAAVMKAVNHLCGLQLSQRQLMELGLCLGADVPFCIQEKPALATGIGEILTSVAGLPENVWILLVNPNEKISTKTIYDMVDQNLVYSTVDNRALISALEMGNLHLASHYMKNVMQAVSTSLCGKITKVLQQLKELGAVCALMSGSGATCFGIFETMPDLKAAESKFSGCYVSLTKPLSFHI</sequence>
<dbReference type="GO" id="GO:0019288">
    <property type="term" value="P:isopentenyl diphosphate biosynthetic process, methylerythritol 4-phosphate pathway"/>
    <property type="evidence" value="ECO:0007669"/>
    <property type="project" value="UniProtKB-UniRule"/>
</dbReference>
<dbReference type="InterPro" id="IPR014721">
    <property type="entry name" value="Ribsml_uS5_D2-typ_fold_subgr"/>
</dbReference>
<keyword evidence="6 9" id="KW-0418">Kinase</keyword>
<dbReference type="PIRSF" id="PIRSF010376">
    <property type="entry name" value="IspE"/>
    <property type="match status" value="1"/>
</dbReference>
<protein>
    <recommendedName>
        <fullName evidence="3 9">4-diphosphocytidyl-2-C-methyl-D-erythritol kinase</fullName>
        <shortName evidence="9">CMK</shortName>
        <ecNumber evidence="2 9">2.7.1.148</ecNumber>
    </recommendedName>
    <alternativeName>
        <fullName evidence="8 9">4-(cytidine-5'-diphospho)-2-C-methyl-D-erythritol kinase</fullName>
    </alternativeName>
</protein>
<proteinExistence type="inferred from homology"/>
<dbReference type="Proteomes" id="UP000611762">
    <property type="component" value="Unassembled WGS sequence"/>
</dbReference>
<dbReference type="NCBIfam" id="NF011202">
    <property type="entry name" value="PRK14608.1"/>
    <property type="match status" value="1"/>
</dbReference>
<evidence type="ECO:0000259" key="10">
    <source>
        <dbReference type="Pfam" id="PF00288"/>
    </source>
</evidence>
<evidence type="ECO:0000256" key="3">
    <source>
        <dbReference type="ARBA" id="ARBA00017473"/>
    </source>
</evidence>
<name>A0A926HXH8_9FIRM</name>
<dbReference type="InterPro" id="IPR006204">
    <property type="entry name" value="GHMP_kinase_N_dom"/>
</dbReference>
<dbReference type="PANTHER" id="PTHR43527">
    <property type="entry name" value="4-DIPHOSPHOCYTIDYL-2-C-METHYL-D-ERYTHRITOL KINASE, CHLOROPLASTIC"/>
    <property type="match status" value="1"/>
</dbReference>
<feature type="domain" description="GHMP kinase N-terminal" evidence="10">
    <location>
        <begin position="64"/>
        <end position="139"/>
    </location>
</feature>
<gene>
    <name evidence="9" type="primary">ispE</name>
    <name evidence="12" type="ORF">H8698_00140</name>
</gene>
<dbReference type="GO" id="GO:0050515">
    <property type="term" value="F:4-(cytidine 5'-diphospho)-2-C-methyl-D-erythritol kinase activity"/>
    <property type="evidence" value="ECO:0007669"/>
    <property type="project" value="UniProtKB-UniRule"/>
</dbReference>
<evidence type="ECO:0000256" key="1">
    <source>
        <dbReference type="ARBA" id="ARBA00009684"/>
    </source>
</evidence>
<dbReference type="Gene3D" id="3.30.70.890">
    <property type="entry name" value="GHMP kinase, C-terminal domain"/>
    <property type="match status" value="1"/>
</dbReference>
<dbReference type="NCBIfam" id="TIGR00154">
    <property type="entry name" value="ispE"/>
    <property type="match status" value="1"/>
</dbReference>
<dbReference type="PANTHER" id="PTHR43527:SF2">
    <property type="entry name" value="4-DIPHOSPHOCYTIDYL-2-C-METHYL-D-ERYTHRITOL KINASE, CHLOROPLASTIC"/>
    <property type="match status" value="1"/>
</dbReference>
<comment type="function">
    <text evidence="9">Catalyzes the phosphorylation of the position 2 hydroxy group of 4-diphosphocytidyl-2C-methyl-D-erythritol.</text>
</comment>
<dbReference type="Pfam" id="PF08544">
    <property type="entry name" value="GHMP_kinases_C"/>
    <property type="match status" value="1"/>
</dbReference>
<comment type="catalytic activity">
    <reaction evidence="9">
        <text>4-CDP-2-C-methyl-D-erythritol + ATP = 4-CDP-2-C-methyl-D-erythritol 2-phosphate + ADP + H(+)</text>
        <dbReference type="Rhea" id="RHEA:18437"/>
        <dbReference type="ChEBI" id="CHEBI:15378"/>
        <dbReference type="ChEBI" id="CHEBI:30616"/>
        <dbReference type="ChEBI" id="CHEBI:57823"/>
        <dbReference type="ChEBI" id="CHEBI:57919"/>
        <dbReference type="ChEBI" id="CHEBI:456216"/>
        <dbReference type="EC" id="2.7.1.148"/>
    </reaction>
</comment>
<dbReference type="AlphaFoldDB" id="A0A926HXH8"/>
<dbReference type="SUPFAM" id="SSF54211">
    <property type="entry name" value="Ribosomal protein S5 domain 2-like"/>
    <property type="match status" value="1"/>
</dbReference>
<keyword evidence="4 9" id="KW-0808">Transferase</keyword>
<evidence type="ECO:0000256" key="5">
    <source>
        <dbReference type="ARBA" id="ARBA00022741"/>
    </source>
</evidence>
<feature type="binding site" evidence="9">
    <location>
        <begin position="92"/>
        <end position="102"/>
    </location>
    <ligand>
        <name>ATP</name>
        <dbReference type="ChEBI" id="CHEBI:30616"/>
    </ligand>
</feature>
<dbReference type="Gene3D" id="3.30.230.10">
    <property type="match status" value="1"/>
</dbReference>
<dbReference type="RefSeq" id="WP_249310473.1">
    <property type="nucleotide sequence ID" value="NZ_JACRSU010000001.1"/>
</dbReference>
<reference evidence="12" key="1">
    <citation type="submission" date="2020-08" db="EMBL/GenBank/DDBJ databases">
        <title>Genome public.</title>
        <authorList>
            <person name="Liu C."/>
            <person name="Sun Q."/>
        </authorList>
    </citation>
    <scope>NUCLEOTIDE SEQUENCE</scope>
    <source>
        <strain evidence="12">H8</strain>
    </source>
</reference>
<dbReference type="EMBL" id="JACRSU010000001">
    <property type="protein sequence ID" value="MBC8539388.1"/>
    <property type="molecule type" value="Genomic_DNA"/>
</dbReference>
<evidence type="ECO:0000259" key="11">
    <source>
        <dbReference type="Pfam" id="PF08544"/>
    </source>
</evidence>
<dbReference type="InterPro" id="IPR020568">
    <property type="entry name" value="Ribosomal_Su5_D2-typ_SF"/>
</dbReference>
<accession>A0A926HXH8</accession>
<evidence type="ECO:0000256" key="8">
    <source>
        <dbReference type="ARBA" id="ARBA00032554"/>
    </source>
</evidence>
<evidence type="ECO:0000313" key="13">
    <source>
        <dbReference type="Proteomes" id="UP000611762"/>
    </source>
</evidence>
<keyword evidence="13" id="KW-1185">Reference proteome</keyword>
<dbReference type="InterPro" id="IPR036554">
    <property type="entry name" value="GHMP_kinase_C_sf"/>
</dbReference>
<dbReference type="GO" id="GO:0016114">
    <property type="term" value="P:terpenoid biosynthetic process"/>
    <property type="evidence" value="ECO:0007669"/>
    <property type="project" value="UniProtKB-UniRule"/>
</dbReference>
<feature type="active site" evidence="9">
    <location>
        <position position="8"/>
    </location>
</feature>
<dbReference type="GO" id="GO:0005524">
    <property type="term" value="F:ATP binding"/>
    <property type="evidence" value="ECO:0007669"/>
    <property type="project" value="UniProtKB-UniRule"/>
</dbReference>
<comment type="pathway">
    <text evidence="9">Isoprenoid biosynthesis; isopentenyl diphosphate biosynthesis via DXP pathway; isopentenyl diphosphate from 1-deoxy-D-xylulose 5-phosphate: step 3/6.</text>
</comment>
<organism evidence="12 13">
    <name type="scientific">Congzhengia minquanensis</name>
    <dbReference type="NCBI Taxonomy" id="2763657"/>
    <lineage>
        <taxon>Bacteria</taxon>
        <taxon>Bacillati</taxon>
        <taxon>Bacillota</taxon>
        <taxon>Clostridia</taxon>
        <taxon>Eubacteriales</taxon>
        <taxon>Oscillospiraceae</taxon>
        <taxon>Congzhengia</taxon>
    </lineage>
</organism>
<dbReference type="EC" id="2.7.1.148" evidence="2 9"/>
<dbReference type="InterPro" id="IPR004424">
    <property type="entry name" value="IspE"/>
</dbReference>
<comment type="similarity">
    <text evidence="1 9">Belongs to the GHMP kinase family. IspE subfamily.</text>
</comment>
<evidence type="ECO:0000256" key="2">
    <source>
        <dbReference type="ARBA" id="ARBA00012052"/>
    </source>
</evidence>
<dbReference type="SUPFAM" id="SSF55060">
    <property type="entry name" value="GHMP Kinase, C-terminal domain"/>
    <property type="match status" value="1"/>
</dbReference>
<keyword evidence="7 9" id="KW-0067">ATP-binding</keyword>
<keyword evidence="5 9" id="KW-0547">Nucleotide-binding</keyword>
<dbReference type="InterPro" id="IPR013750">
    <property type="entry name" value="GHMP_kinase_C_dom"/>
</dbReference>
<feature type="active site" evidence="9">
    <location>
        <position position="134"/>
    </location>
</feature>
<keyword evidence="9" id="KW-0414">Isoprene biosynthesis</keyword>
<evidence type="ECO:0000313" key="12">
    <source>
        <dbReference type="EMBL" id="MBC8539388.1"/>
    </source>
</evidence>